<dbReference type="GO" id="GO:0005085">
    <property type="term" value="F:guanyl-nucleotide exchange factor activity"/>
    <property type="evidence" value="ECO:0007669"/>
    <property type="project" value="TreeGrafter"/>
</dbReference>
<feature type="repeat" description="RCC1" evidence="3">
    <location>
        <begin position="146"/>
        <end position="210"/>
    </location>
</feature>
<feature type="non-terminal residue" evidence="6">
    <location>
        <position position="1"/>
    </location>
</feature>
<feature type="compositionally biased region" description="Pro residues" evidence="4">
    <location>
        <begin position="117"/>
        <end position="128"/>
    </location>
</feature>
<keyword evidence="7" id="KW-1185">Reference proteome</keyword>
<feature type="repeat" description="RCC1" evidence="3">
    <location>
        <begin position="459"/>
        <end position="521"/>
    </location>
</feature>
<feature type="repeat" description="RCC1" evidence="3">
    <location>
        <begin position="522"/>
        <end position="574"/>
    </location>
</feature>
<dbReference type="PROSITE" id="PS00626">
    <property type="entry name" value="RCC1_2"/>
    <property type="match status" value="2"/>
</dbReference>
<evidence type="ECO:0000256" key="1">
    <source>
        <dbReference type="ARBA" id="ARBA00022658"/>
    </source>
</evidence>
<feature type="repeat" description="RCC1" evidence="3">
    <location>
        <begin position="341"/>
        <end position="397"/>
    </location>
</feature>
<comment type="caution">
    <text evidence="6">The sequence shown here is derived from an EMBL/GenBank/DDBJ whole genome shotgun (WGS) entry which is preliminary data.</text>
</comment>
<feature type="compositionally biased region" description="Low complexity" evidence="4">
    <location>
        <begin position="19"/>
        <end position="29"/>
    </location>
</feature>
<dbReference type="PANTHER" id="PTHR45982">
    <property type="entry name" value="REGULATOR OF CHROMOSOME CONDENSATION"/>
    <property type="match status" value="1"/>
</dbReference>
<dbReference type="PROSITE" id="PS50012">
    <property type="entry name" value="RCC1_3"/>
    <property type="match status" value="6"/>
</dbReference>
<dbReference type="Pfam" id="PF25390">
    <property type="entry name" value="WD40_RLD"/>
    <property type="match status" value="1"/>
</dbReference>
<dbReference type="InterPro" id="IPR058923">
    <property type="entry name" value="RCC1-like_dom"/>
</dbReference>
<dbReference type="OrthoDB" id="61110at2759"/>
<dbReference type="Gene3D" id="2.130.10.30">
    <property type="entry name" value="Regulator of chromosome condensation 1/beta-lactamase-inhibitor protein II"/>
    <property type="match status" value="1"/>
</dbReference>
<dbReference type="InterPro" id="IPR051553">
    <property type="entry name" value="Ran_GTPase-activating"/>
</dbReference>
<sequence length="576" mass="60711">MPPRRSSRAPSTKPPSKPAPKAVQAAAKPTSKKPQTEAKVNGTAAKRAASPERTDAPPAKRSRASSKSESAATAEAAQRPARAKPASKTAAAKPASRKASAKPASKAATNGRLPNQLPSPNPLPPPQSKPYFNPLPSIPAHERPGLVLFAWGAGNFGQFGMGPDVLHEVPKPKRSVWSEEQSAAGKFGEKDAGLETASAGGLHTLLVDEKGTVWTCGVNDEAALGRETVNIPDPENPGQFLDVDDLTSYPHPLQSLVDENFRTVQTVAGDSISAAVSSDGELRVWGSFRANEGALGFADGLKNQYKPVSPGLQLYHKPGDTEKVVSVANGSNHLLVLTTHGNVFAWGASEQGQLGRKVLERRKIHGTVPEKITLGTRARKAVVVGAGSYHSFAVDEQGDVWGWGLNTMGQTGTGYTSTLDDIVQTPQKVGGLSKDELGGDVVVEIIGGTHHTLFRTRAGKVYGVGRCNAGQLGLAEEDPAFKDRFDPDFVTVPALVTFPDADDPIVQISCGTHNSAAVTEGGALYSWGQGLQGELGVPEEEVRTPRIIVKKEGGSWHTVSVSCGGQHTLALLRKKV</sequence>
<reference evidence="6" key="1">
    <citation type="submission" date="2022-06" db="EMBL/GenBank/DDBJ databases">
        <title>Genome Sequence of Candolleomyces eurysporus.</title>
        <authorList>
            <person name="Buettner E."/>
        </authorList>
    </citation>
    <scope>NUCLEOTIDE SEQUENCE</scope>
    <source>
        <strain evidence="6">VTCC 930004</strain>
    </source>
</reference>
<dbReference type="PANTHER" id="PTHR45982:SF1">
    <property type="entry name" value="REGULATOR OF CHROMOSOME CONDENSATION"/>
    <property type="match status" value="1"/>
</dbReference>
<evidence type="ECO:0000259" key="5">
    <source>
        <dbReference type="Pfam" id="PF25390"/>
    </source>
</evidence>
<dbReference type="InterPro" id="IPR000408">
    <property type="entry name" value="Reg_chr_condens"/>
</dbReference>
<feature type="compositionally biased region" description="Low complexity" evidence="4">
    <location>
        <begin position="101"/>
        <end position="116"/>
    </location>
</feature>
<evidence type="ECO:0000313" key="6">
    <source>
        <dbReference type="EMBL" id="KAJ2931716.1"/>
    </source>
</evidence>
<gene>
    <name evidence="6" type="ORF">H1R20_g5505</name>
</gene>
<feature type="repeat" description="RCC1" evidence="3">
    <location>
        <begin position="398"/>
        <end position="458"/>
    </location>
</feature>
<feature type="compositionally biased region" description="Low complexity" evidence="4">
    <location>
        <begin position="65"/>
        <end position="94"/>
    </location>
</feature>
<proteinExistence type="predicted"/>
<evidence type="ECO:0000256" key="3">
    <source>
        <dbReference type="PROSITE-ProRule" id="PRU00235"/>
    </source>
</evidence>
<evidence type="ECO:0000313" key="7">
    <source>
        <dbReference type="Proteomes" id="UP001140091"/>
    </source>
</evidence>
<accession>A0A9W8MIA9</accession>
<dbReference type="PRINTS" id="PR00633">
    <property type="entry name" value="RCCNDNSATION"/>
</dbReference>
<keyword evidence="1" id="KW-0344">Guanine-nucleotide releasing factor</keyword>
<dbReference type="GO" id="GO:0005737">
    <property type="term" value="C:cytoplasm"/>
    <property type="evidence" value="ECO:0007669"/>
    <property type="project" value="TreeGrafter"/>
</dbReference>
<dbReference type="SUPFAM" id="SSF50985">
    <property type="entry name" value="RCC1/BLIP-II"/>
    <property type="match status" value="1"/>
</dbReference>
<dbReference type="AlphaFoldDB" id="A0A9W8MIA9"/>
<dbReference type="PROSITE" id="PS00625">
    <property type="entry name" value="RCC1_1"/>
    <property type="match status" value="1"/>
</dbReference>
<feature type="repeat" description="RCC1" evidence="3">
    <location>
        <begin position="280"/>
        <end position="340"/>
    </location>
</feature>
<dbReference type="EMBL" id="JANBPK010000806">
    <property type="protein sequence ID" value="KAJ2931716.1"/>
    <property type="molecule type" value="Genomic_DNA"/>
</dbReference>
<keyword evidence="2" id="KW-0677">Repeat</keyword>
<protein>
    <recommendedName>
        <fullName evidence="5">RCC1-like domain-containing protein</fullName>
    </recommendedName>
</protein>
<evidence type="ECO:0000256" key="4">
    <source>
        <dbReference type="SAM" id="MobiDB-lite"/>
    </source>
</evidence>
<dbReference type="InterPro" id="IPR009091">
    <property type="entry name" value="RCC1/BLIP-II"/>
</dbReference>
<name>A0A9W8MIA9_9AGAR</name>
<feature type="domain" description="RCC1-like" evidence="5">
    <location>
        <begin position="148"/>
        <end position="570"/>
    </location>
</feature>
<evidence type="ECO:0000256" key="2">
    <source>
        <dbReference type="ARBA" id="ARBA00022737"/>
    </source>
</evidence>
<organism evidence="6 7">
    <name type="scientific">Candolleomyces eurysporus</name>
    <dbReference type="NCBI Taxonomy" id="2828524"/>
    <lineage>
        <taxon>Eukaryota</taxon>
        <taxon>Fungi</taxon>
        <taxon>Dikarya</taxon>
        <taxon>Basidiomycota</taxon>
        <taxon>Agaricomycotina</taxon>
        <taxon>Agaricomycetes</taxon>
        <taxon>Agaricomycetidae</taxon>
        <taxon>Agaricales</taxon>
        <taxon>Agaricineae</taxon>
        <taxon>Psathyrellaceae</taxon>
        <taxon>Candolleomyces</taxon>
    </lineage>
</organism>
<feature type="region of interest" description="Disordered" evidence="4">
    <location>
        <begin position="1"/>
        <end position="137"/>
    </location>
</feature>
<dbReference type="Proteomes" id="UP001140091">
    <property type="component" value="Unassembled WGS sequence"/>
</dbReference>